<sequence>MVMATALVSKIVLWLVGLAGTYLSVRLSNVPSKVVELLVHHVGIAKLKKIEALANAHKSVIEDAIKYVQERYATSKGAEKYKIVLEVVQKEFTRIGLPAIPLDQLEVIIHSVLKTVKGDFGSAWDDQVDSSMKNLAETTVQN</sequence>
<accession>A0AAT9V7I0</accession>
<name>A0AAT9V7I0_9CAUD</name>
<reference evidence="1" key="1">
    <citation type="submission" date="2023-04" db="EMBL/GenBank/DDBJ databases">
        <title>Characterization and genome study of newly isolated Alicyclobacillus-specific phaga.</title>
        <authorList>
            <person name="Shymialevich D."/>
            <person name="Wojcicki M."/>
            <person name="Srednicka P."/>
            <person name="Swider O."/>
        </authorList>
    </citation>
    <scope>NUCLEOTIDE SEQUENCE</scope>
</reference>
<proteinExistence type="predicted"/>
<gene>
    <name evidence="1" type="ORF">QB910_000044</name>
</gene>
<dbReference type="EMBL" id="OQ846916">
    <property type="protein sequence ID" value="WJJ55288.1"/>
    <property type="molecule type" value="Genomic_DNA"/>
</dbReference>
<protein>
    <recommendedName>
        <fullName evidence="2">Holin</fullName>
    </recommendedName>
</protein>
<evidence type="ECO:0000313" key="1">
    <source>
        <dbReference type="EMBL" id="WJJ55288.1"/>
    </source>
</evidence>
<evidence type="ECO:0008006" key="2">
    <source>
        <dbReference type="Google" id="ProtNLM"/>
    </source>
</evidence>
<organism evidence="1">
    <name type="scientific">Alicyclobacillus phage KKP_3916</name>
    <dbReference type="NCBI Taxonomy" id="3040651"/>
    <lineage>
        <taxon>Viruses</taxon>
        <taxon>Duplodnaviria</taxon>
        <taxon>Heunggongvirae</taxon>
        <taxon>Uroviricota</taxon>
        <taxon>Caudoviricetes</taxon>
    </lineage>
</organism>